<reference evidence="3 4" key="1">
    <citation type="journal article" date="2022" name="Int. J. Syst. Evol. Microbiol.">
        <title>Noviherbaspirillum aridicola sp. nov., isolated from an arid soil in Pakistan.</title>
        <authorList>
            <person name="Khan I.U."/>
            <person name="Saqib M."/>
            <person name="Amin A."/>
            <person name="Hussain F."/>
            <person name="Li L."/>
            <person name="Liu Y.H."/>
            <person name="Fang B.Z."/>
            <person name="Ahmed I."/>
            <person name="Li W.J."/>
        </authorList>
    </citation>
    <scope>NUCLEOTIDE SEQUENCE [LARGE SCALE GENOMIC DNA]</scope>
    <source>
        <strain evidence="3 4">NCCP-691</strain>
    </source>
</reference>
<evidence type="ECO:0000256" key="1">
    <source>
        <dbReference type="SAM" id="MobiDB-lite"/>
    </source>
</evidence>
<sequence length="198" mass="20800">MRTNTLSAVLAAGLLCGCAGRPVQNAAPAQPQPQAPVQAQAQEQIQAQAQAAPVQPAAPSQSVSLPGSQQDELALNSARIGDREALAFRVMFRSGANALRLSPEAEKSLTAIALRAEKIQLRETFDHGKPADYAPELRDERLRAARAFLVERGVPADRIEVLRAAARPLASTGRAGGAGPVVEIVVQLPEPGGPLRGR</sequence>
<dbReference type="Proteomes" id="UP000887222">
    <property type="component" value="Unassembled WGS sequence"/>
</dbReference>
<evidence type="ECO:0008006" key="5">
    <source>
        <dbReference type="Google" id="ProtNLM"/>
    </source>
</evidence>
<evidence type="ECO:0000256" key="2">
    <source>
        <dbReference type="SAM" id="SignalP"/>
    </source>
</evidence>
<dbReference type="EMBL" id="BPMK01000016">
    <property type="protein sequence ID" value="GIZ53374.1"/>
    <property type="molecule type" value="Genomic_DNA"/>
</dbReference>
<feature type="region of interest" description="Disordered" evidence="1">
    <location>
        <begin position="25"/>
        <end position="69"/>
    </location>
</feature>
<dbReference type="RefSeq" id="WP_220809792.1">
    <property type="nucleotide sequence ID" value="NZ_BPMK01000016.1"/>
</dbReference>
<proteinExistence type="predicted"/>
<name>A0ABQ4Q9K6_9BURK</name>
<gene>
    <name evidence="3" type="ORF">NCCP691_33880</name>
</gene>
<evidence type="ECO:0000313" key="4">
    <source>
        <dbReference type="Proteomes" id="UP000887222"/>
    </source>
</evidence>
<dbReference type="PROSITE" id="PS51257">
    <property type="entry name" value="PROKAR_LIPOPROTEIN"/>
    <property type="match status" value="1"/>
</dbReference>
<evidence type="ECO:0000313" key="3">
    <source>
        <dbReference type="EMBL" id="GIZ53374.1"/>
    </source>
</evidence>
<protein>
    <recommendedName>
        <fullName evidence="5">OmpA-like domain-containing protein</fullName>
    </recommendedName>
</protein>
<accession>A0ABQ4Q9K6</accession>
<feature type="signal peptide" evidence="2">
    <location>
        <begin position="1"/>
        <end position="26"/>
    </location>
</feature>
<feature type="compositionally biased region" description="Polar residues" evidence="1">
    <location>
        <begin position="60"/>
        <end position="69"/>
    </location>
</feature>
<organism evidence="3 4">
    <name type="scientific">Noviherbaspirillum aridicola</name>
    <dbReference type="NCBI Taxonomy" id="2849687"/>
    <lineage>
        <taxon>Bacteria</taxon>
        <taxon>Pseudomonadati</taxon>
        <taxon>Pseudomonadota</taxon>
        <taxon>Betaproteobacteria</taxon>
        <taxon>Burkholderiales</taxon>
        <taxon>Oxalobacteraceae</taxon>
        <taxon>Noviherbaspirillum</taxon>
    </lineage>
</organism>
<keyword evidence="4" id="KW-1185">Reference proteome</keyword>
<keyword evidence="2" id="KW-0732">Signal</keyword>
<feature type="compositionally biased region" description="Low complexity" evidence="1">
    <location>
        <begin position="35"/>
        <end position="59"/>
    </location>
</feature>
<comment type="caution">
    <text evidence="3">The sequence shown here is derived from an EMBL/GenBank/DDBJ whole genome shotgun (WGS) entry which is preliminary data.</text>
</comment>
<feature type="chain" id="PRO_5046141531" description="OmpA-like domain-containing protein" evidence="2">
    <location>
        <begin position="27"/>
        <end position="198"/>
    </location>
</feature>